<name>A0A2V2UUB8_TRYCR</name>
<dbReference type="VEuPathDB" id="TriTrypDB:TcG_06015"/>
<accession>A0A2V2UUB8</accession>
<organism evidence="1 2">
    <name type="scientific">Trypanosoma cruzi</name>
    <dbReference type="NCBI Taxonomy" id="5693"/>
    <lineage>
        <taxon>Eukaryota</taxon>
        <taxon>Discoba</taxon>
        <taxon>Euglenozoa</taxon>
        <taxon>Kinetoplastea</taxon>
        <taxon>Metakinetoplastina</taxon>
        <taxon>Trypanosomatida</taxon>
        <taxon>Trypanosomatidae</taxon>
        <taxon>Trypanosoma</taxon>
        <taxon>Schizotrypanum</taxon>
    </lineage>
</organism>
<proteinExistence type="predicted"/>
<evidence type="ECO:0000313" key="2">
    <source>
        <dbReference type="Proteomes" id="UP000246121"/>
    </source>
</evidence>
<dbReference type="VEuPathDB" id="TriTrypDB:TcCL_ESM07612"/>
<evidence type="ECO:0000313" key="1">
    <source>
        <dbReference type="EMBL" id="PWU87660.1"/>
    </source>
</evidence>
<sequence length="172" mass="18485">MNCVEANFSFFTGTAGRRKKRRKIIFIYLFIYSSKKKKSGMREAKIESFVREVPSLSLSPRSGGGGGGHTAAEELAAQIVDCASLLTCVNAEDAVRSIQPLSPRGRTVTACVSWHTTAAAPDDVRSVKVRFSYNEAFTCRTNSGSDHAYESLMALLVANGCGAADAVRGLVL</sequence>
<dbReference type="VEuPathDB" id="TriTrypDB:C3747_15g349c"/>
<dbReference type="VEuPathDB" id="TriTrypDB:TCDM_14498"/>
<dbReference type="VEuPathDB" id="TriTrypDB:C4B63_87g34"/>
<comment type="caution">
    <text evidence="1">The sequence shown here is derived from an EMBL/GenBank/DDBJ whole genome shotgun (WGS) entry which is preliminary data.</text>
</comment>
<dbReference type="VEuPathDB" id="TriTrypDB:BCY84_12800"/>
<reference evidence="1 2" key="1">
    <citation type="journal article" date="2018" name="Microb. Genom.">
        <title>Expanding an expanded genome: long-read sequencing of Trypanosoma cruzi.</title>
        <authorList>
            <person name="Berna L."/>
            <person name="Rodriguez M."/>
            <person name="Chiribao M.L."/>
            <person name="Parodi-Talice A."/>
            <person name="Pita S."/>
            <person name="Rijo G."/>
            <person name="Alvarez-Valin F."/>
            <person name="Robello C."/>
        </authorList>
    </citation>
    <scope>NUCLEOTIDE SEQUENCE [LARGE SCALE GENOMIC DNA]</scope>
    <source>
        <strain evidence="1 2">Dm28c</strain>
    </source>
</reference>
<dbReference type="AlphaFoldDB" id="A0A2V2UUB8"/>
<dbReference type="Proteomes" id="UP000246121">
    <property type="component" value="Unassembled WGS sequence"/>
</dbReference>
<gene>
    <name evidence="1" type="ORF">C4B63_87g34</name>
</gene>
<dbReference type="VEuPathDB" id="TriTrypDB:TcCLB.511395.14"/>
<dbReference type="EMBL" id="PRFA01000087">
    <property type="protein sequence ID" value="PWU87660.1"/>
    <property type="molecule type" value="Genomic_DNA"/>
</dbReference>
<dbReference type="VEuPathDB" id="TriTrypDB:TcBrA4_0000560"/>
<protein>
    <submittedName>
        <fullName evidence="1">Uncharacterized protein</fullName>
    </submittedName>
</protein>
<dbReference type="VEuPathDB" id="TriTrypDB:TcCLB.505071.104"/>